<keyword evidence="2" id="KW-1185">Reference proteome</keyword>
<protein>
    <submittedName>
        <fullName evidence="1">Uncharacterized protein</fullName>
    </submittedName>
</protein>
<organism evidence="1 2">
    <name type="scientific">Streptosporangium brasiliense</name>
    <dbReference type="NCBI Taxonomy" id="47480"/>
    <lineage>
        <taxon>Bacteria</taxon>
        <taxon>Bacillati</taxon>
        <taxon>Actinomycetota</taxon>
        <taxon>Actinomycetes</taxon>
        <taxon>Streptosporangiales</taxon>
        <taxon>Streptosporangiaceae</taxon>
        <taxon>Streptosporangium</taxon>
    </lineage>
</organism>
<accession>A0ABT9RAE0</accession>
<evidence type="ECO:0000313" key="2">
    <source>
        <dbReference type="Proteomes" id="UP001230426"/>
    </source>
</evidence>
<proteinExistence type="predicted"/>
<name>A0ABT9RAE0_9ACTN</name>
<dbReference type="EMBL" id="JAUSRB010000002">
    <property type="protein sequence ID" value="MDP9865822.1"/>
    <property type="molecule type" value="Genomic_DNA"/>
</dbReference>
<reference evidence="1 2" key="1">
    <citation type="submission" date="2023-07" db="EMBL/GenBank/DDBJ databases">
        <title>Sequencing the genomes of 1000 actinobacteria strains.</title>
        <authorList>
            <person name="Klenk H.-P."/>
        </authorList>
    </citation>
    <scope>NUCLEOTIDE SEQUENCE [LARGE SCALE GENOMIC DNA]</scope>
    <source>
        <strain evidence="1 2">DSM 44109</strain>
    </source>
</reference>
<evidence type="ECO:0000313" key="1">
    <source>
        <dbReference type="EMBL" id="MDP9865822.1"/>
    </source>
</evidence>
<comment type="caution">
    <text evidence="1">The sequence shown here is derived from an EMBL/GenBank/DDBJ whole genome shotgun (WGS) entry which is preliminary data.</text>
</comment>
<sequence length="35" mass="3940">MLAVDIAKLTQWVGILEDDELDALDDALRLYHGLL</sequence>
<dbReference type="Proteomes" id="UP001230426">
    <property type="component" value="Unassembled WGS sequence"/>
</dbReference>
<gene>
    <name evidence="1" type="ORF">J2S55_005088</name>
</gene>